<reference evidence="7" key="1">
    <citation type="journal article" date="2006" name="PLoS Biol.">
        <title>Macronuclear genome sequence of the ciliate Tetrahymena thermophila, a model eukaryote.</title>
        <authorList>
            <person name="Eisen J.A."/>
            <person name="Coyne R.S."/>
            <person name="Wu M."/>
            <person name="Wu D."/>
            <person name="Thiagarajan M."/>
            <person name="Wortman J.R."/>
            <person name="Badger J.H."/>
            <person name="Ren Q."/>
            <person name="Amedeo P."/>
            <person name="Jones K.M."/>
            <person name="Tallon L.J."/>
            <person name="Delcher A.L."/>
            <person name="Salzberg S.L."/>
            <person name="Silva J.C."/>
            <person name="Haas B.J."/>
            <person name="Majoros W.H."/>
            <person name="Farzad M."/>
            <person name="Carlton J.M."/>
            <person name="Smith R.K. Jr."/>
            <person name="Garg J."/>
            <person name="Pearlman R.E."/>
            <person name="Karrer K.M."/>
            <person name="Sun L."/>
            <person name="Manning G."/>
            <person name="Elde N.C."/>
            <person name="Turkewitz A.P."/>
            <person name="Asai D.J."/>
            <person name="Wilkes D.E."/>
            <person name="Wang Y."/>
            <person name="Cai H."/>
            <person name="Collins K."/>
            <person name="Stewart B.A."/>
            <person name="Lee S.R."/>
            <person name="Wilamowska K."/>
            <person name="Weinberg Z."/>
            <person name="Ruzzo W.L."/>
            <person name="Wloga D."/>
            <person name="Gaertig J."/>
            <person name="Frankel J."/>
            <person name="Tsao C.-C."/>
            <person name="Gorovsky M.A."/>
            <person name="Keeling P.J."/>
            <person name="Waller R.F."/>
            <person name="Patron N.J."/>
            <person name="Cherry J.M."/>
            <person name="Stover N.A."/>
            <person name="Krieger C.J."/>
            <person name="del Toro C."/>
            <person name="Ryder H.F."/>
            <person name="Williamson S.C."/>
            <person name="Barbeau R.A."/>
            <person name="Hamilton E.P."/>
            <person name="Orias E."/>
        </authorList>
    </citation>
    <scope>NUCLEOTIDE SEQUENCE [LARGE SCALE GENOMIC DNA]</scope>
    <source>
        <strain evidence="7">SB210</strain>
    </source>
</reference>
<evidence type="ECO:0000313" key="7">
    <source>
        <dbReference type="Proteomes" id="UP000009168"/>
    </source>
</evidence>
<dbReference type="GeneID" id="7825673"/>
<organism evidence="6 7">
    <name type="scientific">Tetrahymena thermophila (strain SB210)</name>
    <dbReference type="NCBI Taxonomy" id="312017"/>
    <lineage>
        <taxon>Eukaryota</taxon>
        <taxon>Sar</taxon>
        <taxon>Alveolata</taxon>
        <taxon>Ciliophora</taxon>
        <taxon>Intramacronucleata</taxon>
        <taxon>Oligohymenophorea</taxon>
        <taxon>Hymenostomatida</taxon>
        <taxon>Tetrahymenina</taxon>
        <taxon>Tetrahymenidae</taxon>
        <taxon>Tetrahymena</taxon>
    </lineage>
</organism>
<dbReference type="Pfam" id="PF00643">
    <property type="entry name" value="zf-B_box"/>
    <property type="match status" value="1"/>
</dbReference>
<dbReference type="PROSITE" id="PS51644">
    <property type="entry name" value="HTH_OST"/>
    <property type="match status" value="1"/>
</dbReference>
<feature type="compositionally biased region" description="Low complexity" evidence="3">
    <location>
        <begin position="1073"/>
        <end position="1099"/>
    </location>
</feature>
<dbReference type="Gene3D" id="3.30.420.610">
    <property type="entry name" value="LOTUS domain-like"/>
    <property type="match status" value="1"/>
</dbReference>
<feature type="compositionally biased region" description="Low complexity" evidence="3">
    <location>
        <begin position="1299"/>
        <end position="1321"/>
    </location>
</feature>
<feature type="compositionally biased region" description="Polar residues" evidence="3">
    <location>
        <begin position="60"/>
        <end position="74"/>
    </location>
</feature>
<dbReference type="InterPro" id="IPR041966">
    <property type="entry name" value="LOTUS-like"/>
</dbReference>
<dbReference type="CDD" id="cd08824">
    <property type="entry name" value="LOTUS"/>
    <property type="match status" value="1"/>
</dbReference>
<dbReference type="HOGENOM" id="CLU_248353_0_0_1"/>
<dbReference type="eggNOG" id="ENOG502SDEU">
    <property type="taxonomic scope" value="Eukaryota"/>
</dbReference>
<dbReference type="InterPro" id="IPR025605">
    <property type="entry name" value="OST-HTH/LOTUS_dom"/>
</dbReference>
<feature type="compositionally biased region" description="Polar residues" evidence="3">
    <location>
        <begin position="1322"/>
        <end position="1331"/>
    </location>
</feature>
<dbReference type="InterPro" id="IPR000315">
    <property type="entry name" value="Znf_B-box"/>
</dbReference>
<evidence type="ECO:0000259" key="5">
    <source>
        <dbReference type="PROSITE" id="PS51644"/>
    </source>
</evidence>
<feature type="coiled-coil region" evidence="2">
    <location>
        <begin position="1358"/>
        <end position="1385"/>
    </location>
</feature>
<keyword evidence="1" id="KW-0863">Zinc-finger</keyword>
<keyword evidence="7" id="KW-1185">Reference proteome</keyword>
<dbReference type="OrthoDB" id="406045at2759"/>
<feature type="compositionally biased region" description="Polar residues" evidence="3">
    <location>
        <begin position="223"/>
        <end position="251"/>
    </location>
</feature>
<feature type="compositionally biased region" description="Polar residues" evidence="3">
    <location>
        <begin position="12"/>
        <end position="49"/>
    </location>
</feature>
<feature type="compositionally biased region" description="Low complexity" evidence="3">
    <location>
        <begin position="205"/>
        <end position="222"/>
    </location>
</feature>
<feature type="compositionally biased region" description="Polar residues" evidence="3">
    <location>
        <begin position="1030"/>
        <end position="1043"/>
    </location>
</feature>
<feature type="region of interest" description="Disordered" evidence="3">
    <location>
        <begin position="386"/>
        <end position="406"/>
    </location>
</feature>
<feature type="region of interest" description="Disordered" evidence="3">
    <location>
        <begin position="1"/>
        <end position="74"/>
    </location>
</feature>
<proteinExistence type="predicted"/>
<dbReference type="STRING" id="312017.I7LUW0"/>
<feature type="compositionally biased region" description="Polar residues" evidence="3">
    <location>
        <begin position="1051"/>
        <end position="1072"/>
    </location>
</feature>
<feature type="compositionally biased region" description="Polar residues" evidence="3">
    <location>
        <begin position="170"/>
        <end position="185"/>
    </location>
</feature>
<dbReference type="GO" id="GO:0008270">
    <property type="term" value="F:zinc ion binding"/>
    <property type="evidence" value="ECO:0007669"/>
    <property type="project" value="UniProtKB-KW"/>
</dbReference>
<feature type="region of interest" description="Disordered" evidence="3">
    <location>
        <begin position="166"/>
        <end position="251"/>
    </location>
</feature>
<dbReference type="Proteomes" id="UP000009168">
    <property type="component" value="Unassembled WGS sequence"/>
</dbReference>
<evidence type="ECO:0000313" key="6">
    <source>
        <dbReference type="EMBL" id="EAR96150.1"/>
    </source>
</evidence>
<feature type="compositionally biased region" description="Basic and acidic residues" evidence="3">
    <location>
        <begin position="50"/>
        <end position="59"/>
    </location>
</feature>
<feature type="region of interest" description="Disordered" evidence="3">
    <location>
        <begin position="871"/>
        <end position="892"/>
    </location>
</feature>
<feature type="region of interest" description="Disordered" evidence="3">
    <location>
        <begin position="1231"/>
        <end position="1331"/>
    </location>
</feature>
<dbReference type="OMA" id="MANICDG"/>
<gene>
    <name evidence="6" type="ORF">TTHERM_00129230</name>
</gene>
<dbReference type="InParanoid" id="I7LUW0"/>
<dbReference type="RefSeq" id="XP_001016395.1">
    <property type="nucleotide sequence ID" value="XM_001016395.3"/>
</dbReference>
<keyword evidence="1" id="KW-0862">Zinc</keyword>
<evidence type="ECO:0000259" key="4">
    <source>
        <dbReference type="PROSITE" id="PS50119"/>
    </source>
</evidence>
<evidence type="ECO:0000256" key="2">
    <source>
        <dbReference type="SAM" id="Coils"/>
    </source>
</evidence>
<protein>
    <submittedName>
        <fullName evidence="6">B-box zinc finger protein</fullName>
    </submittedName>
</protein>
<feature type="domain" description="B box-type" evidence="4">
    <location>
        <begin position="82"/>
        <end position="128"/>
    </location>
</feature>
<dbReference type="SMART" id="SM00336">
    <property type="entry name" value="BBOX"/>
    <property type="match status" value="1"/>
</dbReference>
<evidence type="ECO:0000256" key="1">
    <source>
        <dbReference type="PROSITE-ProRule" id="PRU00024"/>
    </source>
</evidence>
<dbReference type="Pfam" id="PF12872">
    <property type="entry name" value="OST-HTH"/>
    <property type="match status" value="1"/>
</dbReference>
<name>I7LUW0_TETTS</name>
<keyword evidence="2" id="KW-0175">Coiled coil</keyword>
<feature type="region of interest" description="Disordered" evidence="3">
    <location>
        <begin position="448"/>
        <end position="483"/>
    </location>
</feature>
<feature type="domain" description="HTH OST-type" evidence="5">
    <location>
        <begin position="921"/>
        <end position="993"/>
    </location>
</feature>
<dbReference type="Pfam" id="PF14418">
    <property type="entry name" value="OHA"/>
    <property type="match status" value="1"/>
</dbReference>
<feature type="region of interest" description="Disordered" evidence="3">
    <location>
        <begin position="1030"/>
        <end position="1108"/>
    </location>
</feature>
<evidence type="ECO:0000256" key="3">
    <source>
        <dbReference type="SAM" id="MobiDB-lite"/>
    </source>
</evidence>
<accession>I7LUW0</accession>
<dbReference type="EMBL" id="GG662699">
    <property type="protein sequence ID" value="EAR96150.1"/>
    <property type="molecule type" value="Genomic_DNA"/>
</dbReference>
<feature type="compositionally biased region" description="Low complexity" evidence="3">
    <location>
        <begin position="1246"/>
        <end position="1257"/>
    </location>
</feature>
<keyword evidence="1" id="KW-0479">Metal-binding</keyword>
<dbReference type="InterPro" id="IPR025677">
    <property type="entry name" value="OST-HTH-assoc_dom"/>
</dbReference>
<dbReference type="KEGG" id="tet:TTHERM_00129230"/>
<dbReference type="PROSITE" id="PS50119">
    <property type="entry name" value="ZF_BBOX"/>
    <property type="match status" value="1"/>
</dbReference>
<feature type="region of interest" description="Disordered" evidence="3">
    <location>
        <begin position="309"/>
        <end position="335"/>
    </location>
</feature>
<feature type="compositionally biased region" description="Low complexity" evidence="3">
    <location>
        <begin position="1266"/>
        <end position="1280"/>
    </location>
</feature>
<sequence length="1508" mass="171936">MSFQDKQIKIVGTQSDADYNETPTSTNGRLNNSRGNNPNLIQQGNPNNQHENEGNDKSLNDVSGFSNNNSLMMQDVQGNNQNENDECEECDEHISAVFCRNCGQKLCKQCDLRIHNRGKRLLHKRENIQVKGESKGQTQQTQQVQQQQYFNSQAVQNQQQYFQMQNQNQDITPSKKQLQQQNNFANPPLNLPIVNAQGNQTIGNYQQQYQQQQQQQQQQQFQLPSTPNGLNPNLSSLTFGQGTPSSQTNKSVNFMQQGQNSNMMAQKIGDTFTFSDGQSGMLMSGGNKQLDDNQQQQMLYMIMQMQQQMQSPRLQDQQPQFFSQPNNQQQQNLNQQVLQQQQYQQFYTQPVGQQQQPIGFQQTQQPLSSPCQIPMIPANMAQNYGQQYQNQQQNQQNLQQASSSGQNLGQQQQFFVGNFLNNTNVSASIDNSYDQNQSYNMYNSFNQYKINPENNGNTPTMNNDESNPQLQTPNLAPSQNPVNRNFSEIISSSRQNKTFNVSVDHGFSFGDEQENTSFMSQKNNANNIPVNPIEISLYQDFSHFDSKDIQQEITKKILIEHAKQGDLLVKLETFKEDYQKEVGKGQFVNIEKIVKNLEQKQVIHSTIRKFGDSNPIQYISIHLNQISIEVVIWIIISIRNDEMTPNEKMVLSRIKECYGVKINQLYWNGVILYIKSLADINGDIIFNKPNILNLKLKKFKDPLNNTESYLMYVKDTIEWIHSDNGPILHEDKDLWRIFIEFIKEFFQESEPNALNTSSSAGNIKQKHKWTSSVENVHTKSTKKTIVRPPKSINKAIPGGRYGCAQLLKCCGPLPLRSCSLGKLSLFVQEAITRGILVYYKTLLIKPTNFDFDEVMDITVLDQHAESEVNNTTSLVNAGDMTNRTDSQKSIKNSGAAATASVSHVLQPSVSEDKLSKEQIEKIQLIKTTILEILLENKRGVSLARLPKLIQKKIEFTFDLHELGFPKLKSLLQTIADVIIENDGTTQAQAVLKQNLSGNLQTINQLQMQNSESNGSINGQQQIQQNRINKITPSGIPKSSQNNAPKFFGNSPAINVQDQEEQQNLSKEYQSAPQPQSNNNQNNNTNQNNSGNNIPSISNTQTVNNQRDLSPHSYNKKFCTLKPDNYGKKAQNLTNGRTFSNLDDYRSKVISTIQSILNDNQYGLMSYKLNELLNQKLNAIFQFSLFGCKNFNEFLTQYTESFADILVKQNNFIIYSKNSQLNPLTMRAMHPKIHQQSASVQGTLTTQQQNSSQQPQQNYGMQTYPYGQSVQQQQGQSSQAGDKNAAGKQMQSPHTKYEPQQQYQQGQKQLMSNSCNSSFLSSPPQFKNDSFFHNNSQISQSFTNFSINITGNQPSEINNQVHEESHNELDENLKFIEELLNDEDKQSLGHHRRHSSNSTGTFRAFQGYDNNIFYNQLKSPQNNYQTQRKYSPLYSNDFPEIIHEEPNQMHGYKYGQQGHNPSQFGHQPPGSKSMNIELQGLANNQVYQNTNHVDKNKQKYRHKTLNYQN</sequence>
<feature type="compositionally biased region" description="Polar residues" evidence="3">
    <location>
        <begin position="1233"/>
        <end position="1245"/>
    </location>
</feature>